<evidence type="ECO:0000313" key="12">
    <source>
        <dbReference type="Proteomes" id="UP000034841"/>
    </source>
</evidence>
<keyword evidence="11" id="KW-0808">Transferase</keyword>
<evidence type="ECO:0000313" key="11">
    <source>
        <dbReference type="EMBL" id="KKF94069.1"/>
    </source>
</evidence>
<reference evidence="11 12" key="1">
    <citation type="submission" date="2015-04" db="EMBL/GenBank/DDBJ databases">
        <title>Genome sequence of Ceratocystis platani, a major pathogen of plane trees.</title>
        <authorList>
            <person name="Belbahri L."/>
        </authorList>
    </citation>
    <scope>NUCLEOTIDE SEQUENCE [LARGE SCALE GENOMIC DNA]</scope>
    <source>
        <strain evidence="11 12">CFO</strain>
    </source>
</reference>
<dbReference type="OrthoDB" id="310030at2759"/>
<keyword evidence="12" id="KW-1185">Reference proteome</keyword>
<keyword evidence="6 10" id="KW-0732">Signal</keyword>
<feature type="transmembrane region" description="Helical" evidence="10">
    <location>
        <begin position="462"/>
        <end position="485"/>
    </location>
</feature>
<protein>
    <recommendedName>
        <fullName evidence="10">Dolichyl-diphosphooligosaccharide--protein glycosyltransferase subunit 1</fullName>
    </recommendedName>
</protein>
<sequence length="493" mass="55301">MRLLALYSTFVSLLATAATASANGETIDSRTAVQQPVGFTPPAVFKNNNLVRIVSLERNYARETVNIQVQNIAKEPQDEYFLAFDSAEFLRIGGFEVKNKRDFEAGDFVIAPVEYQATNPIQYYQIKFPTPLAAGSQITLGISFNILKAFKPLPASIEQDDRQFLKFDFSAYALSPYDTTKQRTEIKFPSSKVPNYTKIEGLTELKGPKLTYGPFESVAAGTLYPASARYDFTKPVLHVETLTRDVEVSHWGGNIAFEENYDLYHRGANLSSLFNRVKWAQAQYMRPETYAAKELTFSLPVGSLNPYYTDVIGNVSTSHFRSNNREALLQVKPRYPLFGGWKYPFTVGWNSDASSFLRTTADGGYVLNIPLFEGPKQPEGVEYSYVNVQVLLPEGAENVRYYTTLPKSDIVESSVTKVKTYLDTVGRTAVIIKAENVVDDFRDRQLIIAYDYPTTAALRKPAVIFASAVSVFIMTYLLASIDLSFSRTSSRRL</sequence>
<accession>A0A0F8DDN0</accession>
<keyword evidence="8 10" id="KW-1133">Transmembrane helix</keyword>
<comment type="caution">
    <text evidence="11">The sequence shown here is derived from an EMBL/GenBank/DDBJ whole genome shotgun (WGS) entry which is preliminary data.</text>
</comment>
<dbReference type="AlphaFoldDB" id="A0A0F8DDN0"/>
<proteinExistence type="inferred from homology"/>
<comment type="similarity">
    <text evidence="4 10">Belongs to the OST1 family.</text>
</comment>
<dbReference type="GO" id="GO:0016757">
    <property type="term" value="F:glycosyltransferase activity"/>
    <property type="evidence" value="ECO:0007669"/>
    <property type="project" value="UniProtKB-KW"/>
</dbReference>
<evidence type="ECO:0000256" key="1">
    <source>
        <dbReference type="ARBA" id="ARBA00002791"/>
    </source>
</evidence>
<comment type="subcellular location">
    <subcellularLocation>
        <location evidence="2 10">Endoplasmic reticulum membrane</location>
        <topology evidence="2 10">Single-pass type I membrane protein</topology>
    </subcellularLocation>
</comment>
<evidence type="ECO:0000256" key="2">
    <source>
        <dbReference type="ARBA" id="ARBA00004115"/>
    </source>
</evidence>
<name>A0A0F8DDN0_CERFI</name>
<evidence type="ECO:0000256" key="5">
    <source>
        <dbReference type="ARBA" id="ARBA00022692"/>
    </source>
</evidence>
<comment type="subunit">
    <text evidence="10">Component of the oligosaccharyltransferase (OST) complex.</text>
</comment>
<comment type="pathway">
    <text evidence="3 10">Protein modification; protein glycosylation.</text>
</comment>
<keyword evidence="7 10" id="KW-0256">Endoplasmic reticulum</keyword>
<feature type="chain" id="PRO_5005117610" description="Dolichyl-diphosphooligosaccharide--protein glycosyltransferase subunit 1" evidence="10">
    <location>
        <begin position="25"/>
        <end position="493"/>
    </location>
</feature>
<dbReference type="UniPathway" id="UPA00378"/>
<organism evidence="11 12">
    <name type="scientific">Ceratocystis fimbriata f. sp. platani</name>
    <dbReference type="NCBI Taxonomy" id="88771"/>
    <lineage>
        <taxon>Eukaryota</taxon>
        <taxon>Fungi</taxon>
        <taxon>Dikarya</taxon>
        <taxon>Ascomycota</taxon>
        <taxon>Pezizomycotina</taxon>
        <taxon>Sordariomycetes</taxon>
        <taxon>Hypocreomycetidae</taxon>
        <taxon>Microascales</taxon>
        <taxon>Ceratocystidaceae</taxon>
        <taxon>Ceratocystis</taxon>
    </lineage>
</organism>
<dbReference type="GO" id="GO:0008250">
    <property type="term" value="C:oligosaccharyltransferase complex"/>
    <property type="evidence" value="ECO:0007669"/>
    <property type="project" value="UniProtKB-UniRule"/>
</dbReference>
<dbReference type="PANTHER" id="PTHR21049:SF0">
    <property type="entry name" value="DOLICHYL-DIPHOSPHOOLIGOSACCHARIDE--PROTEIN GLYCOSYLTRANSFERASE SUBUNIT 1"/>
    <property type="match status" value="1"/>
</dbReference>
<evidence type="ECO:0000256" key="9">
    <source>
        <dbReference type="ARBA" id="ARBA00023136"/>
    </source>
</evidence>
<dbReference type="EMBL" id="LBBL01000183">
    <property type="protein sequence ID" value="KKF94069.1"/>
    <property type="molecule type" value="Genomic_DNA"/>
</dbReference>
<keyword evidence="5 10" id="KW-0812">Transmembrane</keyword>
<comment type="function">
    <text evidence="1 10">Subunit of the oligosaccharyl transferase (OST) complex that catalyzes the initial transfer of a defined glycan (Glc(3)Man(9)GlcNAc(2) in eukaryotes) from the lipid carrier dolichol-pyrophosphate to an asparagine residue within an Asn-X-Ser/Thr consensus motif in nascent polypeptide chains, the first step in protein N-glycosylation. N-glycosylation occurs cotranslationally and the complex associates with the Sec61 complex at the channel-forming translocon complex that mediates protein translocation across the endoplasmic reticulum (ER). All subunits are required for a maximal enzyme activity.</text>
</comment>
<evidence type="ECO:0000256" key="3">
    <source>
        <dbReference type="ARBA" id="ARBA00004922"/>
    </source>
</evidence>
<dbReference type="Proteomes" id="UP000034841">
    <property type="component" value="Unassembled WGS sequence"/>
</dbReference>
<evidence type="ECO:0000256" key="4">
    <source>
        <dbReference type="ARBA" id="ARBA00008905"/>
    </source>
</evidence>
<evidence type="ECO:0000256" key="7">
    <source>
        <dbReference type="ARBA" id="ARBA00022824"/>
    </source>
</evidence>
<evidence type="ECO:0000256" key="8">
    <source>
        <dbReference type="ARBA" id="ARBA00022989"/>
    </source>
</evidence>
<feature type="signal peptide" evidence="10">
    <location>
        <begin position="1"/>
        <end position="24"/>
    </location>
</feature>
<dbReference type="InterPro" id="IPR007676">
    <property type="entry name" value="Ribophorin_I"/>
</dbReference>
<keyword evidence="9 10" id="KW-0472">Membrane</keyword>
<dbReference type="GO" id="GO:0018279">
    <property type="term" value="P:protein N-linked glycosylation via asparagine"/>
    <property type="evidence" value="ECO:0007669"/>
    <property type="project" value="TreeGrafter"/>
</dbReference>
<evidence type="ECO:0000256" key="10">
    <source>
        <dbReference type="RuleBase" id="RU361143"/>
    </source>
</evidence>
<gene>
    <name evidence="11" type="primary">OST1</name>
    <name evidence="11" type="ORF">CFO_g3577</name>
</gene>
<keyword evidence="11" id="KW-0328">Glycosyltransferase</keyword>
<dbReference type="PANTHER" id="PTHR21049">
    <property type="entry name" value="RIBOPHORIN I"/>
    <property type="match status" value="1"/>
</dbReference>
<dbReference type="Pfam" id="PF04597">
    <property type="entry name" value="Ribophorin_I"/>
    <property type="match status" value="1"/>
</dbReference>
<evidence type="ECO:0000256" key="6">
    <source>
        <dbReference type="ARBA" id="ARBA00022729"/>
    </source>
</evidence>